<gene>
    <name evidence="2" type="ORF">GKZ28_09775</name>
</gene>
<feature type="transmembrane region" description="Helical" evidence="1">
    <location>
        <begin position="107"/>
        <end position="126"/>
    </location>
</feature>
<dbReference type="PANTHER" id="PTHR40078">
    <property type="entry name" value="INTEGRAL MEMBRANE PROTEIN-RELATED"/>
    <property type="match status" value="1"/>
</dbReference>
<dbReference type="Proteomes" id="UP000656077">
    <property type="component" value="Unassembled WGS sequence"/>
</dbReference>
<evidence type="ECO:0000256" key="1">
    <source>
        <dbReference type="SAM" id="Phobius"/>
    </source>
</evidence>
<feature type="transmembrane region" description="Helical" evidence="1">
    <location>
        <begin position="75"/>
        <end position="95"/>
    </location>
</feature>
<dbReference type="PANTHER" id="PTHR40078:SF1">
    <property type="entry name" value="INTEGRAL MEMBRANE PROTEIN"/>
    <property type="match status" value="1"/>
</dbReference>
<keyword evidence="1" id="KW-1133">Transmembrane helix</keyword>
<sequence>MNEKYRRILMTVFGVLIAGFSVGMFNFSAFGMDPFQVFAHGIWSHMPIGYGVFYSILNLIMLIFIFIIDRHKIGLGTVINIFLLGYVVQFSSWLFETWIPNPTIGLKIVFLIIGIVIMCFGSSLYFTGDLGVSTYDAVALILSERKVARFQYCRIASDFICAIVGFSLGATLGAGTIFTAFFMGPIIAMFNKKIAIPLRYGKQKVEYIDKGVSPKI</sequence>
<accession>A0A964W1Z1</accession>
<keyword evidence="1" id="KW-0812">Transmembrane</keyword>
<feature type="transmembrane region" description="Helical" evidence="1">
    <location>
        <begin position="7"/>
        <end position="28"/>
    </location>
</feature>
<protein>
    <recommendedName>
        <fullName evidence="4">YitT family protein</fullName>
    </recommendedName>
</protein>
<evidence type="ECO:0000313" key="3">
    <source>
        <dbReference type="Proteomes" id="UP000656077"/>
    </source>
</evidence>
<proteinExistence type="predicted"/>
<dbReference type="AlphaFoldDB" id="A0A964W1Z1"/>
<name>A0A964W1Z1_9CLOT</name>
<feature type="transmembrane region" description="Helical" evidence="1">
    <location>
        <begin position="48"/>
        <end position="68"/>
    </location>
</feature>
<keyword evidence="1" id="KW-0472">Membrane</keyword>
<dbReference type="RefSeq" id="WP_160359030.1">
    <property type="nucleotide sequence ID" value="NZ_WSRQ01000012.1"/>
</dbReference>
<dbReference type="Pfam" id="PF19700">
    <property type="entry name" value="DUF6198"/>
    <property type="match status" value="1"/>
</dbReference>
<comment type="caution">
    <text evidence="2">The sequence shown here is derived from an EMBL/GenBank/DDBJ whole genome shotgun (WGS) entry which is preliminary data.</text>
</comment>
<reference evidence="2" key="1">
    <citation type="submission" date="2019-12" db="EMBL/GenBank/DDBJ databases">
        <title>Microbes associate with the intestines of laboratory mice.</title>
        <authorList>
            <person name="Navarre W."/>
            <person name="Wong E."/>
        </authorList>
    </citation>
    <scope>NUCLEOTIDE SEQUENCE</scope>
    <source>
        <strain evidence="2">NM79_F5</strain>
    </source>
</reference>
<dbReference type="EMBL" id="WSRQ01000012">
    <property type="protein sequence ID" value="MVX63981.1"/>
    <property type="molecule type" value="Genomic_DNA"/>
</dbReference>
<evidence type="ECO:0008006" key="4">
    <source>
        <dbReference type="Google" id="ProtNLM"/>
    </source>
</evidence>
<dbReference type="InterPro" id="IPR038750">
    <property type="entry name" value="YczE/YyaS-like"/>
</dbReference>
<evidence type="ECO:0000313" key="2">
    <source>
        <dbReference type="EMBL" id="MVX63981.1"/>
    </source>
</evidence>
<organism evidence="2 3">
    <name type="scientific">Clostridium chromiireducens</name>
    <dbReference type="NCBI Taxonomy" id="225345"/>
    <lineage>
        <taxon>Bacteria</taxon>
        <taxon>Bacillati</taxon>
        <taxon>Bacillota</taxon>
        <taxon>Clostridia</taxon>
        <taxon>Eubacteriales</taxon>
        <taxon>Clostridiaceae</taxon>
        <taxon>Clostridium</taxon>
    </lineage>
</organism>